<dbReference type="Gene3D" id="3.40.630.30">
    <property type="match status" value="1"/>
</dbReference>
<evidence type="ECO:0000256" key="1">
    <source>
        <dbReference type="ARBA" id="ARBA00022679"/>
    </source>
</evidence>
<dbReference type="PANTHER" id="PTHR43626:SF4">
    <property type="entry name" value="GCN5-RELATED N-ACETYLTRANSFERASE 2, CHLOROPLASTIC"/>
    <property type="match status" value="1"/>
</dbReference>
<protein>
    <recommendedName>
        <fullName evidence="3">N-acetyltransferase domain-containing protein</fullName>
    </recommendedName>
</protein>
<keyword evidence="1" id="KW-0808">Transferase</keyword>
<accession>A0A3B0SWB2</accession>
<dbReference type="GO" id="GO:0008080">
    <property type="term" value="F:N-acetyltransferase activity"/>
    <property type="evidence" value="ECO:0007669"/>
    <property type="project" value="InterPro"/>
</dbReference>
<dbReference type="GO" id="GO:0003735">
    <property type="term" value="F:structural constituent of ribosome"/>
    <property type="evidence" value="ECO:0007669"/>
    <property type="project" value="InterPro"/>
</dbReference>
<proteinExistence type="predicted"/>
<dbReference type="InterPro" id="IPR016181">
    <property type="entry name" value="Acyl_CoA_acyltransferase"/>
</dbReference>
<dbReference type="InterPro" id="IPR000182">
    <property type="entry name" value="GNAT_dom"/>
</dbReference>
<dbReference type="EMBL" id="UOEL01000003">
    <property type="protein sequence ID" value="VAW09818.1"/>
    <property type="molecule type" value="Genomic_DNA"/>
</dbReference>
<reference evidence="4" key="1">
    <citation type="submission" date="2018-06" db="EMBL/GenBank/DDBJ databases">
        <authorList>
            <person name="Zhirakovskaya E."/>
        </authorList>
    </citation>
    <scope>NUCLEOTIDE SEQUENCE</scope>
</reference>
<dbReference type="Pfam" id="PF00583">
    <property type="entry name" value="Acetyltransf_1"/>
    <property type="match status" value="1"/>
</dbReference>
<dbReference type="GO" id="GO:0006412">
    <property type="term" value="P:translation"/>
    <property type="evidence" value="ECO:0007669"/>
    <property type="project" value="InterPro"/>
</dbReference>
<dbReference type="PROSITE" id="PS00052">
    <property type="entry name" value="RIBOSOMAL_S7"/>
    <property type="match status" value="1"/>
</dbReference>
<gene>
    <name evidence="4" type="ORF">MNBD_BACTEROID03-1653</name>
</gene>
<dbReference type="InterPro" id="IPR020606">
    <property type="entry name" value="Ribosomal_uS7_CS"/>
</dbReference>
<evidence type="ECO:0000256" key="2">
    <source>
        <dbReference type="ARBA" id="ARBA00023315"/>
    </source>
</evidence>
<keyword evidence="2" id="KW-0012">Acyltransferase</keyword>
<evidence type="ECO:0000259" key="3">
    <source>
        <dbReference type="PROSITE" id="PS51186"/>
    </source>
</evidence>
<dbReference type="GO" id="GO:0003723">
    <property type="term" value="F:RNA binding"/>
    <property type="evidence" value="ECO:0007669"/>
    <property type="project" value="InterPro"/>
</dbReference>
<dbReference type="GO" id="GO:0005737">
    <property type="term" value="C:cytoplasm"/>
    <property type="evidence" value="ECO:0007669"/>
    <property type="project" value="TreeGrafter"/>
</dbReference>
<name>A0A3B0SWB2_9ZZZZ</name>
<dbReference type="PANTHER" id="PTHR43626">
    <property type="entry name" value="ACYL-COA N-ACYLTRANSFERASE"/>
    <property type="match status" value="1"/>
</dbReference>
<dbReference type="AlphaFoldDB" id="A0A3B0SWB2"/>
<dbReference type="InterPro" id="IPR045039">
    <property type="entry name" value="NSI-like"/>
</dbReference>
<dbReference type="PROSITE" id="PS51186">
    <property type="entry name" value="GNAT"/>
    <property type="match status" value="1"/>
</dbReference>
<sequence>MATYRVISGYRGMVEDVVVDASQRGKGIGKKLMNKLLEEGKRQGLDEILLFSGHHRTPAITLYKSLGFALRDSGLYSLKFL</sequence>
<organism evidence="4">
    <name type="scientific">hydrothermal vent metagenome</name>
    <dbReference type="NCBI Taxonomy" id="652676"/>
    <lineage>
        <taxon>unclassified sequences</taxon>
        <taxon>metagenomes</taxon>
        <taxon>ecological metagenomes</taxon>
    </lineage>
</organism>
<evidence type="ECO:0000313" key="4">
    <source>
        <dbReference type="EMBL" id="VAW09818.1"/>
    </source>
</evidence>
<feature type="domain" description="N-acetyltransferase" evidence="3">
    <location>
        <begin position="1"/>
        <end position="81"/>
    </location>
</feature>
<dbReference type="CDD" id="cd04301">
    <property type="entry name" value="NAT_SF"/>
    <property type="match status" value="1"/>
</dbReference>
<dbReference type="SUPFAM" id="SSF55729">
    <property type="entry name" value="Acyl-CoA N-acyltransferases (Nat)"/>
    <property type="match status" value="1"/>
</dbReference>